<dbReference type="FunFam" id="1.20.5.110:FF:000004">
    <property type="entry name" value="Vesicle-associated membrane protein 7"/>
    <property type="match status" value="1"/>
</dbReference>
<sequence>MRICYNFIDDVETQFKRQGFSNNSFGNQTYKAVSSIIKDRMAHYNNFENDKIYKLKNQIDATKDVMISNIDKVIERGEKLETLVERTEQLQDQAYGFRGKSRKLKSSMKKRIIILSIICICILVIIALVAVFAGCNFPSFDRCRSTTPNNNNTKQ</sequence>
<dbReference type="Proteomes" id="UP000006671">
    <property type="component" value="Unassembled WGS sequence"/>
</dbReference>
<dbReference type="PROSITE" id="PS50892">
    <property type="entry name" value="V_SNARE"/>
    <property type="match status" value="1"/>
</dbReference>
<dbReference type="FunCoup" id="D2UZQ4">
    <property type="interactions" value="164"/>
</dbReference>
<evidence type="ECO:0000259" key="10">
    <source>
        <dbReference type="PROSITE" id="PS50892"/>
    </source>
</evidence>
<dbReference type="PRINTS" id="PR00219">
    <property type="entry name" value="SYNAPTOBREVN"/>
</dbReference>
<name>D2UZQ4_NAEGR</name>
<dbReference type="GeneID" id="8858887"/>
<dbReference type="AlphaFoldDB" id="D2UZQ4"/>
<evidence type="ECO:0000256" key="2">
    <source>
        <dbReference type="ARBA" id="ARBA00022448"/>
    </source>
</evidence>
<evidence type="ECO:0000313" key="12">
    <source>
        <dbReference type="Proteomes" id="UP000006671"/>
    </source>
</evidence>
<dbReference type="VEuPathDB" id="AmoebaDB:NAEGRDRAFT_29713"/>
<dbReference type="PANTHER" id="PTHR21136:SF168">
    <property type="entry name" value="VESICLE-ASSOCIATED MEMBRANE PROTEIN 9"/>
    <property type="match status" value="1"/>
</dbReference>
<dbReference type="KEGG" id="ngr:NAEGRDRAFT_29713"/>
<dbReference type="GO" id="GO:0016020">
    <property type="term" value="C:membrane"/>
    <property type="evidence" value="ECO:0007669"/>
    <property type="project" value="InterPro"/>
</dbReference>
<keyword evidence="6 9" id="KW-0472">Membrane</keyword>
<keyword evidence="12" id="KW-1185">Reference proteome</keyword>
<dbReference type="InterPro" id="IPR001388">
    <property type="entry name" value="Synaptobrevin-like"/>
</dbReference>
<evidence type="ECO:0000256" key="7">
    <source>
        <dbReference type="ARBA" id="ARBA00046280"/>
    </source>
</evidence>
<dbReference type="GO" id="GO:0016192">
    <property type="term" value="P:vesicle-mediated transport"/>
    <property type="evidence" value="ECO:0007669"/>
    <property type="project" value="InterPro"/>
</dbReference>
<dbReference type="CDD" id="cd15843">
    <property type="entry name" value="R-SNARE"/>
    <property type="match status" value="1"/>
</dbReference>
<keyword evidence="8" id="KW-0175">Coiled coil</keyword>
<dbReference type="GO" id="GO:0012505">
    <property type="term" value="C:endomembrane system"/>
    <property type="evidence" value="ECO:0007669"/>
    <property type="project" value="UniProtKB-SubCell"/>
</dbReference>
<dbReference type="EMBL" id="GG738846">
    <property type="protein sequence ID" value="EFC50202.1"/>
    <property type="molecule type" value="Genomic_DNA"/>
</dbReference>
<protein>
    <submittedName>
        <fullName evidence="11">Predicted protein</fullName>
    </submittedName>
</protein>
<evidence type="ECO:0000313" key="11">
    <source>
        <dbReference type="EMBL" id="EFC50202.1"/>
    </source>
</evidence>
<evidence type="ECO:0000256" key="8">
    <source>
        <dbReference type="PROSITE-ProRule" id="PRU00290"/>
    </source>
</evidence>
<gene>
    <name evidence="11" type="ORF">NAEGRDRAFT_29713</name>
</gene>
<evidence type="ECO:0000256" key="6">
    <source>
        <dbReference type="ARBA" id="ARBA00023136"/>
    </source>
</evidence>
<dbReference type="STRING" id="5762.D2UZQ4"/>
<evidence type="ECO:0000256" key="5">
    <source>
        <dbReference type="ARBA" id="ARBA00022989"/>
    </source>
</evidence>
<dbReference type="eggNOG" id="KOG0859">
    <property type="taxonomic scope" value="Eukaryota"/>
</dbReference>
<dbReference type="GO" id="GO:0005737">
    <property type="term" value="C:cytoplasm"/>
    <property type="evidence" value="ECO:0007669"/>
    <property type="project" value="UniProtKB-ARBA"/>
</dbReference>
<dbReference type="PROSITE" id="PS00417">
    <property type="entry name" value="SYNAPTOBREVIN"/>
    <property type="match status" value="1"/>
</dbReference>
<dbReference type="OrthoDB" id="248747at2759"/>
<keyword evidence="5 9" id="KW-1133">Transmembrane helix</keyword>
<feature type="transmembrane region" description="Helical" evidence="9">
    <location>
        <begin position="112"/>
        <end position="134"/>
    </location>
</feature>
<dbReference type="Gene3D" id="1.20.5.110">
    <property type="match status" value="1"/>
</dbReference>
<dbReference type="Pfam" id="PF00957">
    <property type="entry name" value="Synaptobrevin"/>
    <property type="match status" value="1"/>
</dbReference>
<evidence type="ECO:0000256" key="1">
    <source>
        <dbReference type="ARBA" id="ARBA00008025"/>
    </source>
</evidence>
<dbReference type="GO" id="GO:0015031">
    <property type="term" value="P:protein transport"/>
    <property type="evidence" value="ECO:0007669"/>
    <property type="project" value="UniProtKB-KW"/>
</dbReference>
<dbReference type="RefSeq" id="XP_002682946.1">
    <property type="nucleotide sequence ID" value="XM_002682900.1"/>
</dbReference>
<evidence type="ECO:0000256" key="9">
    <source>
        <dbReference type="SAM" id="Phobius"/>
    </source>
</evidence>
<dbReference type="PANTHER" id="PTHR21136">
    <property type="entry name" value="SNARE PROTEINS"/>
    <property type="match status" value="1"/>
</dbReference>
<dbReference type="SUPFAM" id="SSF58038">
    <property type="entry name" value="SNARE fusion complex"/>
    <property type="match status" value="1"/>
</dbReference>
<comment type="subcellular location">
    <subcellularLocation>
        <location evidence="7">Endomembrane system</location>
        <topology evidence="7">Single-pass type IV membrane protein</topology>
    </subcellularLocation>
</comment>
<keyword evidence="4" id="KW-0653">Protein transport</keyword>
<accession>D2UZQ4</accession>
<organism evidence="12">
    <name type="scientific">Naegleria gruberi</name>
    <name type="common">Amoeba</name>
    <dbReference type="NCBI Taxonomy" id="5762"/>
    <lineage>
        <taxon>Eukaryota</taxon>
        <taxon>Discoba</taxon>
        <taxon>Heterolobosea</taxon>
        <taxon>Tetramitia</taxon>
        <taxon>Eutetramitia</taxon>
        <taxon>Vahlkampfiidae</taxon>
        <taxon>Naegleria</taxon>
    </lineage>
</organism>
<evidence type="ECO:0000256" key="4">
    <source>
        <dbReference type="ARBA" id="ARBA00022927"/>
    </source>
</evidence>
<keyword evidence="2" id="KW-0813">Transport</keyword>
<dbReference type="InParanoid" id="D2UZQ4"/>
<dbReference type="InterPro" id="IPR051097">
    <property type="entry name" value="Synaptobrevin-like_transport"/>
</dbReference>
<feature type="domain" description="V-SNARE coiled-coil homology" evidence="10">
    <location>
        <begin position="51"/>
        <end position="111"/>
    </location>
</feature>
<dbReference type="OMA" id="DERMGRQ"/>
<keyword evidence="3 9" id="KW-0812">Transmembrane</keyword>
<dbReference type="InterPro" id="IPR042855">
    <property type="entry name" value="V_SNARE_CC"/>
</dbReference>
<comment type="similarity">
    <text evidence="1">Belongs to the synaptobrevin family.</text>
</comment>
<evidence type="ECO:0000256" key="3">
    <source>
        <dbReference type="ARBA" id="ARBA00022692"/>
    </source>
</evidence>
<reference evidence="11 12" key="1">
    <citation type="journal article" date="2010" name="Cell">
        <title>The genome of Naegleria gruberi illuminates early eukaryotic versatility.</title>
        <authorList>
            <person name="Fritz-Laylin L.K."/>
            <person name="Prochnik S.E."/>
            <person name="Ginger M.L."/>
            <person name="Dacks J.B."/>
            <person name="Carpenter M.L."/>
            <person name="Field M.C."/>
            <person name="Kuo A."/>
            <person name="Paredez A."/>
            <person name="Chapman J."/>
            <person name="Pham J."/>
            <person name="Shu S."/>
            <person name="Neupane R."/>
            <person name="Cipriano M."/>
            <person name="Mancuso J."/>
            <person name="Tu H."/>
            <person name="Salamov A."/>
            <person name="Lindquist E."/>
            <person name="Shapiro H."/>
            <person name="Lucas S."/>
            <person name="Grigoriev I.V."/>
            <person name="Cande W.Z."/>
            <person name="Fulton C."/>
            <person name="Rokhsar D.S."/>
            <person name="Dawson S.C."/>
        </authorList>
    </citation>
    <scope>NUCLEOTIDE SEQUENCE [LARGE SCALE GENOMIC DNA]</scope>
    <source>
        <strain evidence="11 12">NEG-M</strain>
    </source>
</reference>
<proteinExistence type="inferred from homology"/>